<organism evidence="2 3">
    <name type="scientific">Nocardia uniformis</name>
    <dbReference type="NCBI Taxonomy" id="53432"/>
    <lineage>
        <taxon>Bacteria</taxon>
        <taxon>Bacillati</taxon>
        <taxon>Actinomycetota</taxon>
        <taxon>Actinomycetes</taxon>
        <taxon>Mycobacteriales</taxon>
        <taxon>Nocardiaceae</taxon>
        <taxon>Nocardia</taxon>
    </lineage>
</organism>
<proteinExistence type="predicted"/>
<dbReference type="Proteomes" id="UP000586827">
    <property type="component" value="Unassembled WGS sequence"/>
</dbReference>
<feature type="compositionally biased region" description="Low complexity" evidence="1">
    <location>
        <begin position="349"/>
        <end position="364"/>
    </location>
</feature>
<dbReference type="InterPro" id="IPR021391">
    <property type="entry name" value="DUF3027"/>
</dbReference>
<feature type="region of interest" description="Disordered" evidence="1">
    <location>
        <begin position="247"/>
        <end position="543"/>
    </location>
</feature>
<evidence type="ECO:0000313" key="2">
    <source>
        <dbReference type="EMBL" id="NNH71683.1"/>
    </source>
</evidence>
<evidence type="ECO:0000256" key="1">
    <source>
        <dbReference type="SAM" id="MobiDB-lite"/>
    </source>
</evidence>
<keyword evidence="3" id="KW-1185">Reference proteome</keyword>
<dbReference type="AlphaFoldDB" id="A0A849BYQ3"/>
<reference evidence="2 3" key="1">
    <citation type="submission" date="2020-05" db="EMBL/GenBank/DDBJ databases">
        <title>MicrobeNet Type strains.</title>
        <authorList>
            <person name="Nicholson A.C."/>
        </authorList>
    </citation>
    <scope>NUCLEOTIDE SEQUENCE [LARGE SCALE GENOMIC DNA]</scope>
    <source>
        <strain evidence="2 3">JCM 3224</strain>
    </source>
</reference>
<dbReference type="Pfam" id="PF11228">
    <property type="entry name" value="DUF3027"/>
    <property type="match status" value="1"/>
</dbReference>
<feature type="compositionally biased region" description="Low complexity" evidence="1">
    <location>
        <begin position="393"/>
        <end position="485"/>
    </location>
</feature>
<accession>A0A849BYQ3</accession>
<comment type="caution">
    <text evidence="2">The sequence shown here is derived from an EMBL/GenBank/DDBJ whole genome shotgun (WGS) entry which is preliminary data.</text>
</comment>
<protein>
    <submittedName>
        <fullName evidence="2">DUF3027 domain-containing protein</fullName>
    </submittedName>
</protein>
<gene>
    <name evidence="2" type="ORF">HLB23_17750</name>
</gene>
<dbReference type="EMBL" id="JABELX010000006">
    <property type="protein sequence ID" value="NNH71683.1"/>
    <property type="molecule type" value="Genomic_DNA"/>
</dbReference>
<sequence>MRPILAEAVEQARRALLDLEPAGVGPHLGVTAEDEASATHHFEATLPGYRGWQWAVVVAAPPEADHVTISESALLPGPDALVAPEFIPWDQRVRPGDLAPGDLLAPRPDDPRLVPGYLATGDPAVDEVALELGLGRPQVLSREGRIEAADRWFAEFGPETEMARAAPSTCGLCGFFVPLAGALRSAFGVCANAMGADGRVVHTEYGCGAHSDTVLPTGGGSPIYEAYDDAAIDLIPASEYRRIEDSANAPAAEADSAGTEADSAPAADTTAGADSAIAAESSADTVETATATSTPPTGETAAVDTEIRSATDSPAEVDSAPADDTTAEADSRTTETTVAPADSNPGIEASAQAAPAAEPVGATANPAEAGTTVTPSANESPAAVTEPQPATGPAADADSASVAESSAATVETATPEADSAAVEATATAAEPNAEASDRLAPAVEPTAATGTAEPTANPGAAEASTTATDETTSATEETSSATGETESAHTETRPATGAPTAATPVAEPVTNPADAHAKSTSPAEETREITLFDVDPDAGSYDDAWGVASVRVERQPGDPGTSELN</sequence>
<evidence type="ECO:0000313" key="3">
    <source>
        <dbReference type="Proteomes" id="UP000586827"/>
    </source>
</evidence>
<feature type="compositionally biased region" description="Low complexity" evidence="1">
    <location>
        <begin position="493"/>
        <end position="513"/>
    </location>
</feature>
<name>A0A849BYQ3_9NOCA</name>
<feature type="compositionally biased region" description="Low complexity" evidence="1">
    <location>
        <begin position="247"/>
        <end position="285"/>
    </location>
</feature>
<feature type="compositionally biased region" description="Polar residues" evidence="1">
    <location>
        <begin position="287"/>
        <end position="297"/>
    </location>
</feature>